<feature type="compositionally biased region" description="Low complexity" evidence="1">
    <location>
        <begin position="24"/>
        <end position="33"/>
    </location>
</feature>
<feature type="compositionally biased region" description="Polar residues" evidence="1">
    <location>
        <begin position="64"/>
        <end position="83"/>
    </location>
</feature>
<feature type="compositionally biased region" description="Gly residues" evidence="1">
    <location>
        <begin position="225"/>
        <end position="236"/>
    </location>
</feature>
<accession>A0AAN6PQX8</accession>
<proteinExistence type="predicted"/>
<keyword evidence="3" id="KW-1185">Reference proteome</keyword>
<sequence>MPFGNSHNSSRRGIPQPVSPVQPPSSVYSQQSQRFIPVSPPSSVSVTGASAQGRPPMAAGSARTRPSSSAFFNGTAAPQTQPANGYPGNNPFAYNSRPGSQMGGYDGAYDTFPIPSPAPPQMPPYPTSQLGSLFPDINDNNNHNQKKTKADKPRPKPKTKSTKNHALKTDLSGLSTIDKLGLFMMGTTREKLENAAQAQQLKKLRDKEKKKERRAARREQKRQAGTGGAGGAGSDVGLGDADARDGYSGDDGEVEENEW</sequence>
<feature type="region of interest" description="Disordered" evidence="1">
    <location>
        <begin position="1"/>
        <end position="173"/>
    </location>
</feature>
<feature type="region of interest" description="Disordered" evidence="1">
    <location>
        <begin position="194"/>
        <end position="259"/>
    </location>
</feature>
<protein>
    <submittedName>
        <fullName evidence="2">Uncharacterized protein</fullName>
    </submittedName>
</protein>
<feature type="compositionally biased region" description="Basic residues" evidence="1">
    <location>
        <begin position="155"/>
        <end position="166"/>
    </location>
</feature>
<comment type="caution">
    <text evidence="2">The sequence shown here is derived from an EMBL/GenBank/DDBJ whole genome shotgun (WGS) entry which is preliminary data.</text>
</comment>
<dbReference type="Proteomes" id="UP001305647">
    <property type="component" value="Unassembled WGS sequence"/>
</dbReference>
<evidence type="ECO:0000256" key="1">
    <source>
        <dbReference type="SAM" id="MobiDB-lite"/>
    </source>
</evidence>
<reference evidence="2" key="1">
    <citation type="journal article" date="2023" name="Mol. Phylogenet. Evol.">
        <title>Genome-scale phylogeny and comparative genomics of the fungal order Sordariales.</title>
        <authorList>
            <person name="Hensen N."/>
            <person name="Bonometti L."/>
            <person name="Westerberg I."/>
            <person name="Brannstrom I.O."/>
            <person name="Guillou S."/>
            <person name="Cros-Aarteil S."/>
            <person name="Calhoun S."/>
            <person name="Haridas S."/>
            <person name="Kuo A."/>
            <person name="Mondo S."/>
            <person name="Pangilinan J."/>
            <person name="Riley R."/>
            <person name="LaButti K."/>
            <person name="Andreopoulos B."/>
            <person name="Lipzen A."/>
            <person name="Chen C."/>
            <person name="Yan M."/>
            <person name="Daum C."/>
            <person name="Ng V."/>
            <person name="Clum A."/>
            <person name="Steindorff A."/>
            <person name="Ohm R.A."/>
            <person name="Martin F."/>
            <person name="Silar P."/>
            <person name="Natvig D.O."/>
            <person name="Lalanne C."/>
            <person name="Gautier V."/>
            <person name="Ament-Velasquez S.L."/>
            <person name="Kruys A."/>
            <person name="Hutchinson M.I."/>
            <person name="Powell A.J."/>
            <person name="Barry K."/>
            <person name="Miller A.N."/>
            <person name="Grigoriev I.V."/>
            <person name="Debuchy R."/>
            <person name="Gladieux P."/>
            <person name="Hiltunen Thoren M."/>
            <person name="Johannesson H."/>
        </authorList>
    </citation>
    <scope>NUCLEOTIDE SEQUENCE</scope>
    <source>
        <strain evidence="2">CBS 757.83</strain>
    </source>
</reference>
<dbReference type="AlphaFoldDB" id="A0AAN6PQX8"/>
<dbReference type="EMBL" id="MU863719">
    <property type="protein sequence ID" value="KAK4096339.1"/>
    <property type="molecule type" value="Genomic_DNA"/>
</dbReference>
<evidence type="ECO:0000313" key="2">
    <source>
        <dbReference type="EMBL" id="KAK4096339.1"/>
    </source>
</evidence>
<feature type="compositionally biased region" description="Pro residues" evidence="1">
    <location>
        <begin position="114"/>
        <end position="126"/>
    </location>
</feature>
<name>A0AAN6PQX8_9PEZI</name>
<reference evidence="2" key="2">
    <citation type="submission" date="2023-05" db="EMBL/GenBank/DDBJ databases">
        <authorList>
            <consortium name="Lawrence Berkeley National Laboratory"/>
            <person name="Steindorff A."/>
            <person name="Hensen N."/>
            <person name="Bonometti L."/>
            <person name="Westerberg I."/>
            <person name="Brannstrom I.O."/>
            <person name="Guillou S."/>
            <person name="Cros-Aarteil S."/>
            <person name="Calhoun S."/>
            <person name="Haridas S."/>
            <person name="Kuo A."/>
            <person name="Mondo S."/>
            <person name="Pangilinan J."/>
            <person name="Riley R."/>
            <person name="Labutti K."/>
            <person name="Andreopoulos B."/>
            <person name="Lipzen A."/>
            <person name="Chen C."/>
            <person name="Yanf M."/>
            <person name="Daum C."/>
            <person name="Ng V."/>
            <person name="Clum A."/>
            <person name="Ohm R."/>
            <person name="Martin F."/>
            <person name="Silar P."/>
            <person name="Natvig D."/>
            <person name="Lalanne C."/>
            <person name="Gautier V."/>
            <person name="Ament-Velasquez S.L."/>
            <person name="Kruys A."/>
            <person name="Hutchinson M.I."/>
            <person name="Powell A.J."/>
            <person name="Barry K."/>
            <person name="Miller A.N."/>
            <person name="Grigoriev I.V."/>
            <person name="Debuchy R."/>
            <person name="Gladieux P."/>
            <person name="Thoren M.H."/>
            <person name="Johannesson H."/>
        </authorList>
    </citation>
    <scope>NUCLEOTIDE SEQUENCE</scope>
    <source>
        <strain evidence="2">CBS 757.83</strain>
    </source>
</reference>
<feature type="compositionally biased region" description="Acidic residues" evidence="1">
    <location>
        <begin position="248"/>
        <end position="259"/>
    </location>
</feature>
<gene>
    <name evidence="2" type="ORF">N658DRAFT_554722</name>
</gene>
<evidence type="ECO:0000313" key="3">
    <source>
        <dbReference type="Proteomes" id="UP001305647"/>
    </source>
</evidence>
<organism evidence="2 3">
    <name type="scientific">Parathielavia hyrcaniae</name>
    <dbReference type="NCBI Taxonomy" id="113614"/>
    <lineage>
        <taxon>Eukaryota</taxon>
        <taxon>Fungi</taxon>
        <taxon>Dikarya</taxon>
        <taxon>Ascomycota</taxon>
        <taxon>Pezizomycotina</taxon>
        <taxon>Sordariomycetes</taxon>
        <taxon>Sordariomycetidae</taxon>
        <taxon>Sordariales</taxon>
        <taxon>Chaetomiaceae</taxon>
        <taxon>Parathielavia</taxon>
    </lineage>
</organism>